<dbReference type="OrthoDB" id="9777638at2"/>
<dbReference type="CDD" id="cd02440">
    <property type="entry name" value="AdoMet_MTases"/>
    <property type="match status" value="1"/>
</dbReference>
<dbReference type="SUPFAM" id="SSF53335">
    <property type="entry name" value="S-adenosyl-L-methionine-dependent methyltransferases"/>
    <property type="match status" value="1"/>
</dbReference>
<gene>
    <name evidence="2" type="ORF">B0I28_107185</name>
</gene>
<keyword evidence="2" id="KW-0830">Ubiquinone</keyword>
<proteinExistence type="predicted"/>
<keyword evidence="2" id="KW-0808">Transferase</keyword>
<evidence type="ECO:0000313" key="3">
    <source>
        <dbReference type="Proteomes" id="UP000238176"/>
    </source>
</evidence>
<feature type="domain" description="Methyltransferase type 11" evidence="1">
    <location>
        <begin position="55"/>
        <end position="145"/>
    </location>
</feature>
<evidence type="ECO:0000313" key="2">
    <source>
        <dbReference type="EMBL" id="PRY57337.1"/>
    </source>
</evidence>
<dbReference type="Gene3D" id="3.40.50.150">
    <property type="entry name" value="Vaccinia Virus protein VP39"/>
    <property type="match status" value="1"/>
</dbReference>
<sequence length="264" mass="27773">MSDTASNAAVRNAAVQGELWSSDPQAWARTAECRILPLYERILQRLQPEPGTRHLDAGCGAGLFASLAAHTGADVTGLDAAAGLIEYARAQRPGPRYVLGDLARMPFPDNGFDTVTAFNSVHYAADPRRALAELARVTAEGGRAVLTVGAGPDQARSAALINPLAARGEVPGPFDLTDAAAAREALRDAGFTEATTFDIAFDVDYTSIADAVAAQLPAGPVAAAVRHSGRAAVESAFHELFGPLARADGTVRMRLVFRCHEARR</sequence>
<organism evidence="2 3">
    <name type="scientific">Glycomyces artemisiae</name>
    <dbReference type="NCBI Taxonomy" id="1076443"/>
    <lineage>
        <taxon>Bacteria</taxon>
        <taxon>Bacillati</taxon>
        <taxon>Actinomycetota</taxon>
        <taxon>Actinomycetes</taxon>
        <taxon>Glycomycetales</taxon>
        <taxon>Glycomycetaceae</taxon>
        <taxon>Glycomyces</taxon>
    </lineage>
</organism>
<dbReference type="Pfam" id="PF08241">
    <property type="entry name" value="Methyltransf_11"/>
    <property type="match status" value="1"/>
</dbReference>
<dbReference type="AlphaFoldDB" id="A0A2T0UHM3"/>
<dbReference type="GO" id="GO:0008757">
    <property type="term" value="F:S-adenosylmethionine-dependent methyltransferase activity"/>
    <property type="evidence" value="ECO:0007669"/>
    <property type="project" value="InterPro"/>
</dbReference>
<dbReference type="RefSeq" id="WP_106365334.1">
    <property type="nucleotide sequence ID" value="NZ_PVTJ01000007.1"/>
</dbReference>
<dbReference type="InterPro" id="IPR029063">
    <property type="entry name" value="SAM-dependent_MTases_sf"/>
</dbReference>
<evidence type="ECO:0000259" key="1">
    <source>
        <dbReference type="Pfam" id="PF08241"/>
    </source>
</evidence>
<reference evidence="2 3" key="1">
    <citation type="submission" date="2018-03" db="EMBL/GenBank/DDBJ databases">
        <title>Genomic Encyclopedia of Type Strains, Phase III (KMG-III): the genomes of soil and plant-associated and newly described type strains.</title>
        <authorList>
            <person name="Whitman W."/>
        </authorList>
    </citation>
    <scope>NUCLEOTIDE SEQUENCE [LARGE SCALE GENOMIC DNA]</scope>
    <source>
        <strain evidence="2 3">CGMCC 4.7067</strain>
    </source>
</reference>
<comment type="caution">
    <text evidence="2">The sequence shown here is derived from an EMBL/GenBank/DDBJ whole genome shotgun (WGS) entry which is preliminary data.</text>
</comment>
<dbReference type="GO" id="GO:0032259">
    <property type="term" value="P:methylation"/>
    <property type="evidence" value="ECO:0007669"/>
    <property type="project" value="UniProtKB-KW"/>
</dbReference>
<keyword evidence="2" id="KW-0489">Methyltransferase</keyword>
<keyword evidence="3" id="KW-1185">Reference proteome</keyword>
<protein>
    <submittedName>
        <fullName evidence="2">Ubiquinone/menaquinone biosynthesis C-methylase UbiE</fullName>
    </submittedName>
</protein>
<dbReference type="EMBL" id="PVTJ01000007">
    <property type="protein sequence ID" value="PRY57337.1"/>
    <property type="molecule type" value="Genomic_DNA"/>
</dbReference>
<dbReference type="Proteomes" id="UP000238176">
    <property type="component" value="Unassembled WGS sequence"/>
</dbReference>
<name>A0A2T0UHM3_9ACTN</name>
<dbReference type="PANTHER" id="PTHR43591">
    <property type="entry name" value="METHYLTRANSFERASE"/>
    <property type="match status" value="1"/>
</dbReference>
<accession>A0A2T0UHM3</accession>
<dbReference type="InterPro" id="IPR013216">
    <property type="entry name" value="Methyltransf_11"/>
</dbReference>